<name>W7AR95_PLAVN</name>
<dbReference type="InterPro" id="IPR008506">
    <property type="entry name" value="SND2/TMEM208"/>
</dbReference>
<evidence type="ECO:0000256" key="3">
    <source>
        <dbReference type="ARBA" id="ARBA00022692"/>
    </source>
</evidence>
<evidence type="ECO:0000256" key="1">
    <source>
        <dbReference type="ARBA" id="ARBA00004477"/>
    </source>
</evidence>
<evidence type="ECO:0000256" key="7">
    <source>
        <dbReference type="SAM" id="Phobius"/>
    </source>
</evidence>
<feature type="transmembrane region" description="Helical" evidence="7">
    <location>
        <begin position="16"/>
        <end position="37"/>
    </location>
</feature>
<evidence type="ECO:0000256" key="2">
    <source>
        <dbReference type="ARBA" id="ARBA00009950"/>
    </source>
</evidence>
<organism evidence="8 9">
    <name type="scientific">Plasmodium vinckei petteri</name>
    <dbReference type="NCBI Taxonomy" id="138298"/>
    <lineage>
        <taxon>Eukaryota</taxon>
        <taxon>Sar</taxon>
        <taxon>Alveolata</taxon>
        <taxon>Apicomplexa</taxon>
        <taxon>Aconoidasida</taxon>
        <taxon>Haemosporida</taxon>
        <taxon>Plasmodiidae</taxon>
        <taxon>Plasmodium</taxon>
        <taxon>Plasmodium (Vinckeia)</taxon>
    </lineage>
</organism>
<dbReference type="Proteomes" id="UP000030659">
    <property type="component" value="Unassembled WGS sequence"/>
</dbReference>
<keyword evidence="5 7" id="KW-1133">Transmembrane helix</keyword>
<evidence type="ECO:0000256" key="4">
    <source>
        <dbReference type="ARBA" id="ARBA00022824"/>
    </source>
</evidence>
<proteinExistence type="inferred from homology"/>
<feature type="transmembrane region" description="Helical" evidence="7">
    <location>
        <begin position="74"/>
        <end position="94"/>
    </location>
</feature>
<dbReference type="PANTHER" id="PTHR13505">
    <property type="entry name" value="TRANSMEMBRANE PROTEIN 208"/>
    <property type="match status" value="1"/>
</dbReference>
<evidence type="ECO:0000313" key="9">
    <source>
        <dbReference type="Proteomes" id="UP000030659"/>
    </source>
</evidence>
<feature type="transmembrane region" description="Helical" evidence="7">
    <location>
        <begin position="100"/>
        <end position="122"/>
    </location>
</feature>
<accession>W7AR95</accession>
<keyword evidence="6 7" id="KW-0472">Membrane</keyword>
<comment type="subcellular location">
    <subcellularLocation>
        <location evidence="1">Endoplasmic reticulum membrane</location>
        <topology evidence="1">Multi-pass membrane protein</topology>
    </subcellularLocation>
</comment>
<dbReference type="Pfam" id="PF05620">
    <property type="entry name" value="TMEM208_SND2"/>
    <property type="match status" value="1"/>
</dbReference>
<evidence type="ECO:0000256" key="5">
    <source>
        <dbReference type="ARBA" id="ARBA00022989"/>
    </source>
</evidence>
<dbReference type="GO" id="GO:0006624">
    <property type="term" value="P:vacuolar protein processing"/>
    <property type="evidence" value="ECO:0007669"/>
    <property type="project" value="TreeGrafter"/>
</dbReference>
<feature type="transmembrane region" description="Helical" evidence="7">
    <location>
        <begin position="43"/>
        <end position="62"/>
    </location>
</feature>
<dbReference type="AlphaFoldDB" id="W7AR95"/>
<protein>
    <submittedName>
        <fullName evidence="8">Uncharacterized protein</fullName>
    </submittedName>
</protein>
<dbReference type="PANTHER" id="PTHR13505:SF7">
    <property type="entry name" value="TRANSMEMBRANE PROTEIN 208"/>
    <property type="match status" value="1"/>
</dbReference>
<gene>
    <name evidence="8" type="ORF">YYG_00310</name>
</gene>
<comment type="similarity">
    <text evidence="2">Belongs to the TMEM208 family.</text>
</comment>
<reference evidence="8 9" key="1">
    <citation type="submission" date="2013-02" db="EMBL/GenBank/DDBJ databases">
        <title>The Genome Sequence of Plasmodium vinckei petteri CR.</title>
        <authorList>
            <consortium name="The Broad Institute Genome Sequencing Platform"/>
            <consortium name="The Broad Institute Genome Sequencing Center for Infectious Disease"/>
            <person name="Neafsey D."/>
            <person name="Cheeseman I."/>
            <person name="Volkman S."/>
            <person name="Adams J."/>
            <person name="Walker B."/>
            <person name="Young S.K."/>
            <person name="Zeng Q."/>
            <person name="Gargeya S."/>
            <person name="Fitzgerald M."/>
            <person name="Haas B."/>
            <person name="Abouelleil A."/>
            <person name="Alvarado L."/>
            <person name="Arachchi H.M."/>
            <person name="Berlin A.M."/>
            <person name="Chapman S.B."/>
            <person name="Dewar J."/>
            <person name="Goldberg J."/>
            <person name="Griggs A."/>
            <person name="Gujja S."/>
            <person name="Hansen M."/>
            <person name="Howarth C."/>
            <person name="Imamovic A."/>
            <person name="Larimer J."/>
            <person name="McCowan C."/>
            <person name="Murphy C."/>
            <person name="Neiman D."/>
            <person name="Pearson M."/>
            <person name="Priest M."/>
            <person name="Roberts A."/>
            <person name="Saif S."/>
            <person name="Shea T."/>
            <person name="Sisk P."/>
            <person name="Sykes S."/>
            <person name="Wortman J."/>
            <person name="Nusbaum C."/>
            <person name="Birren B."/>
        </authorList>
    </citation>
    <scope>NUCLEOTIDE SEQUENCE [LARGE SCALE GENOMIC DNA]</scope>
    <source>
        <strain evidence="8 9">CR</strain>
    </source>
</reference>
<dbReference type="GO" id="GO:0005789">
    <property type="term" value="C:endoplasmic reticulum membrane"/>
    <property type="evidence" value="ECO:0007669"/>
    <property type="project" value="UniProtKB-SubCell"/>
</dbReference>
<feature type="transmembrane region" description="Helical" evidence="7">
    <location>
        <begin position="159"/>
        <end position="178"/>
    </location>
</feature>
<dbReference type="GO" id="GO:0005773">
    <property type="term" value="C:vacuole"/>
    <property type="evidence" value="ECO:0007669"/>
    <property type="project" value="GOC"/>
</dbReference>
<keyword evidence="3 7" id="KW-0812">Transmembrane</keyword>
<evidence type="ECO:0000313" key="8">
    <source>
        <dbReference type="EMBL" id="EUD74360.1"/>
    </source>
</evidence>
<sequence>MAGQSEKKRLKKAANFIVYAYPFFSIFSLIYIIFAYFFKYDLITRNIFFLHCLLFFCYYYSIKNIHYGITNGLNFTYYTDVLILSFVINIGLFFSFKFFYIYIIIPIYATFKFINFIVKFFLGSPMSAIAPPENAEQSEKKKQKIYLLTTFILKEKKHVIFIIMLFVLCLNIGVDKLIEADDTTYKYPHIKDVIQ</sequence>
<evidence type="ECO:0000256" key="6">
    <source>
        <dbReference type="ARBA" id="ARBA00023136"/>
    </source>
</evidence>
<keyword evidence="4" id="KW-0256">Endoplasmic reticulum</keyword>
<dbReference type="EMBL" id="KI965394">
    <property type="protein sequence ID" value="EUD74360.1"/>
    <property type="molecule type" value="Genomic_DNA"/>
</dbReference>